<name>A0AAD7X5T6_9APHY</name>
<keyword evidence="2" id="KW-1133">Transmembrane helix</keyword>
<keyword evidence="2" id="KW-0472">Membrane</keyword>
<comment type="caution">
    <text evidence="3">The sequence shown here is derived from an EMBL/GenBank/DDBJ whole genome shotgun (WGS) entry which is preliminary data.</text>
</comment>
<gene>
    <name evidence="3" type="ORF">ONZ51_g11430</name>
</gene>
<keyword evidence="2" id="KW-0812">Transmembrane</keyword>
<reference evidence="3" key="1">
    <citation type="submission" date="2022-11" db="EMBL/GenBank/DDBJ databases">
        <title>Genome Sequence of Cubamyces cubensis.</title>
        <authorList>
            <person name="Buettner E."/>
        </authorList>
    </citation>
    <scope>NUCLEOTIDE SEQUENCE</scope>
    <source>
        <strain evidence="3">MPL-01</strain>
    </source>
</reference>
<evidence type="ECO:0000256" key="1">
    <source>
        <dbReference type="SAM" id="MobiDB-lite"/>
    </source>
</evidence>
<proteinExistence type="predicted"/>
<feature type="transmembrane region" description="Helical" evidence="2">
    <location>
        <begin position="463"/>
        <end position="482"/>
    </location>
</feature>
<sequence>MLLSQRRLRRRFAVFDAPQRDASLAISQHSDNSVDAVLVTDDHSFGGGESALAELKSSLEDVITNLDRAERRWDTRFQNIKQEMEQLVHRHEDLWKVITLQRHSAETHADRITRVEEGIAGAQTTMAELRNSVGTMFGRIKEHRLEARRVLADEAHAIYTAINDIQTRISRTDLDMTIMRSQRAVDRAQTERLGHTLAVLESTDSMLSRNLTRLERDVGELSERYFDNVHPDDGSLGDVLCFRTLETELSGAEWGEAVTRTLGASSDHHGHAHVSDAFQPAASPDMSSGVLFPDRMTSMQPEGTTQPTTPPETPLSHTRSDATSPLPTTPLPPNIQMLDSMATDTATRQVMLRDATSSMETPSSVTSTGDMLLDPTSPDAPSLNQMHLDMKISLIEDEAPLSDAESRGAISSDAAARPSQDVLRRFIQALIRYLQESHYYRTRLIGFNRHCPRPRPNDRSFPSSLLLCLALLASGLFFYAFLTSNAFRDDSKDAASQATIKAAIFESADLPLPFLIALSPSPPCLSLLVRHQPSSMASNSDAMLPNAPADVCVCSDCKRFTYKDKDGVAYRGVRQSAKTIKRHKLYDKRLEKHQAISAEVLGNTVLLATAGNLPTDIADGPLPAPPTTSEDATAEALDEKKSSNVQTTASAEPA</sequence>
<dbReference type="Proteomes" id="UP001215151">
    <property type="component" value="Unassembled WGS sequence"/>
</dbReference>
<keyword evidence="4" id="KW-1185">Reference proteome</keyword>
<feature type="region of interest" description="Disordered" evidence="1">
    <location>
        <begin position="265"/>
        <end position="334"/>
    </location>
</feature>
<evidence type="ECO:0000256" key="2">
    <source>
        <dbReference type="SAM" id="Phobius"/>
    </source>
</evidence>
<protein>
    <submittedName>
        <fullName evidence="3">Uncharacterized protein</fullName>
    </submittedName>
</protein>
<feature type="compositionally biased region" description="Polar residues" evidence="1">
    <location>
        <begin position="643"/>
        <end position="654"/>
    </location>
</feature>
<evidence type="ECO:0000313" key="4">
    <source>
        <dbReference type="Proteomes" id="UP001215151"/>
    </source>
</evidence>
<dbReference type="EMBL" id="JAPEVG010000543">
    <property type="protein sequence ID" value="KAJ8457609.1"/>
    <property type="molecule type" value="Genomic_DNA"/>
</dbReference>
<evidence type="ECO:0000313" key="3">
    <source>
        <dbReference type="EMBL" id="KAJ8457609.1"/>
    </source>
</evidence>
<feature type="region of interest" description="Disordered" evidence="1">
    <location>
        <begin position="617"/>
        <end position="654"/>
    </location>
</feature>
<dbReference type="AlphaFoldDB" id="A0AAD7X5T6"/>
<organism evidence="3 4">
    <name type="scientific">Trametes cubensis</name>
    <dbReference type="NCBI Taxonomy" id="1111947"/>
    <lineage>
        <taxon>Eukaryota</taxon>
        <taxon>Fungi</taxon>
        <taxon>Dikarya</taxon>
        <taxon>Basidiomycota</taxon>
        <taxon>Agaricomycotina</taxon>
        <taxon>Agaricomycetes</taxon>
        <taxon>Polyporales</taxon>
        <taxon>Polyporaceae</taxon>
        <taxon>Trametes</taxon>
    </lineage>
</organism>
<accession>A0AAD7X5T6</accession>